<accession>A0AAD5YR28</accession>
<evidence type="ECO:0000256" key="1">
    <source>
        <dbReference type="SAM" id="SignalP"/>
    </source>
</evidence>
<dbReference type="Proteomes" id="UP001213000">
    <property type="component" value="Unassembled WGS sequence"/>
</dbReference>
<sequence length="225" mass="24962">MRIIIFVLLMFSLFGATSAYILNNILSVTIAGTSAAGLSRFPRDADPTFEKAWRDIRVLGPETRRAVLSEATEVYSEAVHVVSQDYDASIEIDEIEEDIKRNTTIILEHLISRLFDEISEVFEDLKDIIEDPKPEERSERAKARARSAHHVLDQIRLVYIQVVSGMGVTPETATAQFDPLVPLLVHIISKTGNIPDEHPKIGESSRSVLVHLAPSKASVTCLTSA</sequence>
<comment type="caution">
    <text evidence="2">The sequence shown here is derived from an EMBL/GenBank/DDBJ whole genome shotgun (WGS) entry which is preliminary data.</text>
</comment>
<gene>
    <name evidence="2" type="ORF">NP233_g11307</name>
</gene>
<keyword evidence="1" id="KW-0732">Signal</keyword>
<reference evidence="2" key="1">
    <citation type="submission" date="2022-07" db="EMBL/GenBank/DDBJ databases">
        <title>Genome Sequence of Leucocoprinus birnbaumii.</title>
        <authorList>
            <person name="Buettner E."/>
        </authorList>
    </citation>
    <scope>NUCLEOTIDE SEQUENCE</scope>
    <source>
        <strain evidence="2">VT141</strain>
    </source>
</reference>
<organism evidence="2 3">
    <name type="scientific">Leucocoprinus birnbaumii</name>
    <dbReference type="NCBI Taxonomy" id="56174"/>
    <lineage>
        <taxon>Eukaryota</taxon>
        <taxon>Fungi</taxon>
        <taxon>Dikarya</taxon>
        <taxon>Basidiomycota</taxon>
        <taxon>Agaricomycotina</taxon>
        <taxon>Agaricomycetes</taxon>
        <taxon>Agaricomycetidae</taxon>
        <taxon>Agaricales</taxon>
        <taxon>Agaricineae</taxon>
        <taxon>Agaricaceae</taxon>
        <taxon>Leucocoprinus</taxon>
    </lineage>
</organism>
<evidence type="ECO:0000313" key="3">
    <source>
        <dbReference type="Proteomes" id="UP001213000"/>
    </source>
</evidence>
<proteinExistence type="predicted"/>
<feature type="chain" id="PRO_5042131942" evidence="1">
    <location>
        <begin position="20"/>
        <end position="225"/>
    </location>
</feature>
<evidence type="ECO:0000313" key="2">
    <source>
        <dbReference type="EMBL" id="KAJ3559286.1"/>
    </source>
</evidence>
<dbReference type="EMBL" id="JANIEX010001323">
    <property type="protein sequence ID" value="KAJ3559286.1"/>
    <property type="molecule type" value="Genomic_DNA"/>
</dbReference>
<protein>
    <submittedName>
        <fullName evidence="2">Uncharacterized protein</fullName>
    </submittedName>
</protein>
<name>A0AAD5YR28_9AGAR</name>
<keyword evidence="3" id="KW-1185">Reference proteome</keyword>
<dbReference type="AlphaFoldDB" id="A0AAD5YR28"/>
<feature type="signal peptide" evidence="1">
    <location>
        <begin position="1"/>
        <end position="19"/>
    </location>
</feature>